<evidence type="ECO:0000313" key="9">
    <source>
        <dbReference type="Proteomes" id="UP001597237"/>
    </source>
</evidence>
<evidence type="ECO:0000256" key="5">
    <source>
        <dbReference type="ARBA" id="ARBA00022989"/>
    </source>
</evidence>
<dbReference type="NCBIfam" id="TIGR00937">
    <property type="entry name" value="2A51"/>
    <property type="match status" value="1"/>
</dbReference>
<feature type="transmembrane region" description="Helical" evidence="7">
    <location>
        <begin position="421"/>
        <end position="442"/>
    </location>
</feature>
<dbReference type="EMBL" id="JBHUEY010000001">
    <property type="protein sequence ID" value="MFD1782484.1"/>
    <property type="molecule type" value="Genomic_DNA"/>
</dbReference>
<reference evidence="9" key="1">
    <citation type="journal article" date="2019" name="Int. J. Syst. Evol. Microbiol.">
        <title>The Global Catalogue of Microorganisms (GCM) 10K type strain sequencing project: providing services to taxonomists for standard genome sequencing and annotation.</title>
        <authorList>
            <consortium name="The Broad Institute Genomics Platform"/>
            <consortium name="The Broad Institute Genome Sequencing Center for Infectious Disease"/>
            <person name="Wu L."/>
            <person name="Ma J."/>
        </authorList>
    </citation>
    <scope>NUCLEOTIDE SEQUENCE [LARGE SCALE GENOMIC DNA]</scope>
    <source>
        <strain evidence="9">DFY28</strain>
    </source>
</reference>
<feature type="transmembrane region" description="Helical" evidence="7">
    <location>
        <begin position="449"/>
        <end position="467"/>
    </location>
</feature>
<dbReference type="Proteomes" id="UP001597237">
    <property type="component" value="Unassembled WGS sequence"/>
</dbReference>
<keyword evidence="9" id="KW-1185">Reference proteome</keyword>
<gene>
    <name evidence="8" type="primary">chrA</name>
    <name evidence="8" type="ORF">ACFSC0_03680</name>
</gene>
<keyword evidence="3" id="KW-1003">Cell membrane</keyword>
<evidence type="ECO:0000313" key="8">
    <source>
        <dbReference type="EMBL" id="MFD1782484.1"/>
    </source>
</evidence>
<evidence type="ECO:0000256" key="7">
    <source>
        <dbReference type="SAM" id="Phobius"/>
    </source>
</evidence>
<comment type="subcellular location">
    <subcellularLocation>
        <location evidence="1">Cell membrane</location>
        <topology evidence="1">Multi-pass membrane protein</topology>
    </subcellularLocation>
</comment>
<evidence type="ECO:0000256" key="6">
    <source>
        <dbReference type="ARBA" id="ARBA00023136"/>
    </source>
</evidence>
<keyword evidence="5 7" id="KW-1133">Transmembrane helix</keyword>
<dbReference type="PANTHER" id="PTHR33567">
    <property type="entry name" value="CHROMATE ION TRANSPORTER (EUROFUNG)"/>
    <property type="match status" value="1"/>
</dbReference>
<feature type="transmembrane region" description="Helical" evidence="7">
    <location>
        <begin position="309"/>
        <end position="330"/>
    </location>
</feature>
<comment type="similarity">
    <text evidence="2">Belongs to the chromate ion transporter (CHR) (TC 2.A.51) family.</text>
</comment>
<name>A0ABW4MZ63_9CAUL</name>
<feature type="transmembrane region" description="Helical" evidence="7">
    <location>
        <begin position="233"/>
        <end position="256"/>
    </location>
</feature>
<evidence type="ECO:0000256" key="2">
    <source>
        <dbReference type="ARBA" id="ARBA00005262"/>
    </source>
</evidence>
<accession>A0ABW4MZ63</accession>
<keyword evidence="6 7" id="KW-0472">Membrane</keyword>
<proteinExistence type="inferred from homology"/>
<feature type="transmembrane region" description="Helical" evidence="7">
    <location>
        <begin position="126"/>
        <end position="146"/>
    </location>
</feature>
<comment type="caution">
    <text evidence="8">The sequence shown here is derived from an EMBL/GenBank/DDBJ whole genome shotgun (WGS) entry which is preliminary data.</text>
</comment>
<feature type="transmembrane region" description="Helical" evidence="7">
    <location>
        <begin position="96"/>
        <end position="120"/>
    </location>
</feature>
<evidence type="ECO:0000256" key="3">
    <source>
        <dbReference type="ARBA" id="ARBA00022475"/>
    </source>
</evidence>
<dbReference type="InterPro" id="IPR003370">
    <property type="entry name" value="Chromate_transpt"/>
</dbReference>
<dbReference type="InterPro" id="IPR014047">
    <property type="entry name" value="Chr_Tranpt_l_chain"/>
</dbReference>
<evidence type="ECO:0000256" key="1">
    <source>
        <dbReference type="ARBA" id="ARBA00004651"/>
    </source>
</evidence>
<dbReference type="PIRSF" id="PIRSF004810">
    <property type="entry name" value="ChrA"/>
    <property type="match status" value="1"/>
</dbReference>
<feature type="transmembrane region" description="Helical" evidence="7">
    <location>
        <begin position="377"/>
        <end position="401"/>
    </location>
</feature>
<dbReference type="Pfam" id="PF02417">
    <property type="entry name" value="Chromate_transp"/>
    <property type="match status" value="2"/>
</dbReference>
<dbReference type="PANTHER" id="PTHR33567:SF3">
    <property type="entry name" value="CHROMATE ION TRANSPORTER (EUROFUNG)"/>
    <property type="match status" value="1"/>
</dbReference>
<sequence>MDVGKAVENATTSNPSQGLVPFGEAVRVWARIAALSFGGPAGQIAVMHRILVEEKRWLGERRFLHALNYCMLLPGPEAQQLAIYIGWLMNRTAGGLAAGALFVLPGFLAIMALSILYALYGQLGPVSALFFGLKAAVLVVVVQAVIRVGSRSLRNPVMIALAAAAFLAIYAFDAPFPLIILAAAVIGFVGGRAGLAAFQAGGGHGPKAATQVDDADTLLGEETPDHARPNLAWALRIGAVLLLLWLVPVLGLGTLLGWDNVFSKIAVFFSKMAVVTFGGAYAVLAYVAQEAVETFGWLRPGEMLDGLGMAETTPGPLIMVTQFVGFMGAYRGATGLDPLAAGILGGVLTTWVTFTPCFLWIFLGAPFVEALRGAKALNAALAAITAAVVGVILNLAVWFALHVVFREVLEVGAGPLSLDVPVLASVNWASLLLSLAAAVAAFRFKVGVIPLLLACAAAGVALHVAGVV</sequence>
<feature type="transmembrane region" description="Helical" evidence="7">
    <location>
        <begin position="342"/>
        <end position="365"/>
    </location>
</feature>
<feature type="transmembrane region" description="Helical" evidence="7">
    <location>
        <begin position="268"/>
        <end position="288"/>
    </location>
</feature>
<keyword evidence="4 7" id="KW-0812">Transmembrane</keyword>
<evidence type="ECO:0000256" key="4">
    <source>
        <dbReference type="ARBA" id="ARBA00022692"/>
    </source>
</evidence>
<protein>
    <submittedName>
        <fullName evidence="8">Chromate efflux transporter</fullName>
    </submittedName>
</protein>
<organism evidence="8 9">
    <name type="scientific">Phenylobacterium terrae</name>
    <dbReference type="NCBI Taxonomy" id="2665495"/>
    <lineage>
        <taxon>Bacteria</taxon>
        <taxon>Pseudomonadati</taxon>
        <taxon>Pseudomonadota</taxon>
        <taxon>Alphaproteobacteria</taxon>
        <taxon>Caulobacterales</taxon>
        <taxon>Caulobacteraceae</taxon>
        <taxon>Phenylobacterium</taxon>
    </lineage>
</organism>
<dbReference type="RefSeq" id="WP_377280462.1">
    <property type="nucleotide sequence ID" value="NZ_JBHRSI010000001.1"/>
</dbReference>